<feature type="coiled-coil region" evidence="6">
    <location>
        <begin position="203"/>
        <end position="237"/>
    </location>
</feature>
<dbReference type="GO" id="GO:0004713">
    <property type="term" value="F:protein tyrosine kinase activity"/>
    <property type="evidence" value="ECO:0007669"/>
    <property type="project" value="TreeGrafter"/>
</dbReference>
<evidence type="ECO:0000313" key="11">
    <source>
        <dbReference type="EMBL" id="MBO0661632.1"/>
    </source>
</evidence>
<proteinExistence type="predicted"/>
<feature type="compositionally biased region" description="Basic and acidic residues" evidence="7">
    <location>
        <begin position="516"/>
        <end position="546"/>
    </location>
</feature>
<organism evidence="11 12">
    <name type="scientific">Jiella flava</name>
    <dbReference type="NCBI Taxonomy" id="2816857"/>
    <lineage>
        <taxon>Bacteria</taxon>
        <taxon>Pseudomonadati</taxon>
        <taxon>Pseudomonadota</taxon>
        <taxon>Alphaproteobacteria</taxon>
        <taxon>Hyphomicrobiales</taxon>
        <taxon>Aurantimonadaceae</taxon>
        <taxon>Jiella</taxon>
    </lineage>
</organism>
<evidence type="ECO:0000313" key="12">
    <source>
        <dbReference type="Proteomes" id="UP000664122"/>
    </source>
</evidence>
<dbReference type="InterPro" id="IPR050445">
    <property type="entry name" value="Bact_polysacc_biosynth/exp"/>
</dbReference>
<name>A0A939FU75_9HYPH</name>
<gene>
    <name evidence="11" type="ORF">J1C48_03515</name>
</gene>
<dbReference type="PANTHER" id="PTHR32309:SF13">
    <property type="entry name" value="FERRIC ENTEROBACTIN TRANSPORT PROTEIN FEPE"/>
    <property type="match status" value="1"/>
</dbReference>
<evidence type="ECO:0000256" key="8">
    <source>
        <dbReference type="SAM" id="Phobius"/>
    </source>
</evidence>
<comment type="caution">
    <text evidence="11">The sequence shown here is derived from an EMBL/GenBank/DDBJ whole genome shotgun (WGS) entry which is preliminary data.</text>
</comment>
<evidence type="ECO:0000256" key="5">
    <source>
        <dbReference type="ARBA" id="ARBA00023136"/>
    </source>
</evidence>
<dbReference type="InterPro" id="IPR032807">
    <property type="entry name" value="GNVR"/>
</dbReference>
<accession>A0A939FU75</accession>
<evidence type="ECO:0000256" key="4">
    <source>
        <dbReference type="ARBA" id="ARBA00022989"/>
    </source>
</evidence>
<evidence type="ECO:0000256" key="1">
    <source>
        <dbReference type="ARBA" id="ARBA00004651"/>
    </source>
</evidence>
<dbReference type="GO" id="GO:0005886">
    <property type="term" value="C:plasma membrane"/>
    <property type="evidence" value="ECO:0007669"/>
    <property type="project" value="UniProtKB-SubCell"/>
</dbReference>
<evidence type="ECO:0000256" key="6">
    <source>
        <dbReference type="SAM" id="Coils"/>
    </source>
</evidence>
<feature type="coiled-coil region" evidence="6">
    <location>
        <begin position="327"/>
        <end position="407"/>
    </location>
</feature>
<feature type="domain" description="Tyrosine-protein kinase G-rich" evidence="10">
    <location>
        <begin position="389"/>
        <end position="460"/>
    </location>
</feature>
<sequence length="639" mass="70033">MPVKAPAGASLSARSDPGSLVDPLFLLREVWAAKWLIVLITLLGIALSVLIALNMPHKYTAVTQVLIDPRDLKVVQNEVTPNGLPGDATLALIESQMSIIYSNDVLGAVAKKADLAKDPEFNGETKSVLSPILSFFAKPEDADALRRRDLVTLAALRKSIDVSRDPKTFVINIALTTRDPDKSARLANLLADAFIDQIARVQSDTAKRASDALSSRLAELRQKVVDAEQAVEAYKQKYRLVGVGGRLVDDDYIVRINDQLARARGETTTLRVRAEQMKNASVDDVVKGTLPEELTSDTLNRLRTTYSELAQRRATLAATLGPRHPRLIAAEDALQSARQAIKQELQRIVSAAQTELARAERTDKELTAQVNGLKDKQLQTSADFVKLRELEREVDASRAVYEAFLLRARETGEQERLNTANVRIISSATPPLSPSSTSRKLIVIVGVIGGFLVGLGLAVLAALIKMLRRTLRQPEQTDLWREEAERTENEVAARTVRSGAAADDVAQAVRPTVDTPVERTTREERRGPFRSRDRMAGRVSRAEEALAARLPESGLAAPDAGSAGDRSDRAPIAGPSRAARRSPADREALRQKLRAIAEEAETDDGAGDRPVYNEDIARLQQDIQAVKRNLMDARNRRNP</sequence>
<feature type="compositionally biased region" description="Basic and acidic residues" evidence="7">
    <location>
        <begin position="480"/>
        <end position="491"/>
    </location>
</feature>
<keyword evidence="5 8" id="KW-0472">Membrane</keyword>
<comment type="subcellular location">
    <subcellularLocation>
        <location evidence="1">Cell membrane</location>
        <topology evidence="1">Multi-pass membrane protein</topology>
    </subcellularLocation>
</comment>
<feature type="region of interest" description="Disordered" evidence="7">
    <location>
        <begin position="480"/>
        <end position="613"/>
    </location>
</feature>
<evidence type="ECO:0000259" key="10">
    <source>
        <dbReference type="Pfam" id="PF13807"/>
    </source>
</evidence>
<evidence type="ECO:0000259" key="9">
    <source>
        <dbReference type="Pfam" id="PF02706"/>
    </source>
</evidence>
<feature type="transmembrane region" description="Helical" evidence="8">
    <location>
        <begin position="35"/>
        <end position="55"/>
    </location>
</feature>
<dbReference type="EMBL" id="JAFMPP010000002">
    <property type="protein sequence ID" value="MBO0661632.1"/>
    <property type="molecule type" value="Genomic_DNA"/>
</dbReference>
<keyword evidence="4 8" id="KW-1133">Transmembrane helix</keyword>
<dbReference type="InterPro" id="IPR003856">
    <property type="entry name" value="LPS_length_determ_N"/>
</dbReference>
<keyword evidence="3 8" id="KW-0812">Transmembrane</keyword>
<evidence type="ECO:0000256" key="3">
    <source>
        <dbReference type="ARBA" id="ARBA00022692"/>
    </source>
</evidence>
<evidence type="ECO:0000256" key="7">
    <source>
        <dbReference type="SAM" id="MobiDB-lite"/>
    </source>
</evidence>
<feature type="domain" description="Polysaccharide chain length determinant N-terminal" evidence="9">
    <location>
        <begin position="25"/>
        <end position="112"/>
    </location>
</feature>
<dbReference type="Pfam" id="PF13807">
    <property type="entry name" value="GNVR"/>
    <property type="match status" value="1"/>
</dbReference>
<keyword evidence="12" id="KW-1185">Reference proteome</keyword>
<dbReference type="Pfam" id="PF02706">
    <property type="entry name" value="Wzz"/>
    <property type="match status" value="1"/>
</dbReference>
<keyword evidence="6" id="KW-0175">Coiled coil</keyword>
<feature type="transmembrane region" description="Helical" evidence="8">
    <location>
        <begin position="441"/>
        <end position="464"/>
    </location>
</feature>
<keyword evidence="2" id="KW-1003">Cell membrane</keyword>
<dbReference type="PANTHER" id="PTHR32309">
    <property type="entry name" value="TYROSINE-PROTEIN KINASE"/>
    <property type="match status" value="1"/>
</dbReference>
<evidence type="ECO:0000256" key="2">
    <source>
        <dbReference type="ARBA" id="ARBA00022475"/>
    </source>
</evidence>
<protein>
    <submittedName>
        <fullName evidence="11">GumC family protein</fullName>
    </submittedName>
</protein>
<reference evidence="11" key="1">
    <citation type="submission" date="2021-03" db="EMBL/GenBank/DDBJ databases">
        <title>Whole genome sequence of Jiella sp. CQZ9-1.</title>
        <authorList>
            <person name="Tuo L."/>
        </authorList>
    </citation>
    <scope>NUCLEOTIDE SEQUENCE</scope>
    <source>
        <strain evidence="11">CQZ9-1</strain>
    </source>
</reference>
<dbReference type="AlphaFoldDB" id="A0A939FU75"/>
<dbReference type="Proteomes" id="UP000664122">
    <property type="component" value="Unassembled WGS sequence"/>
</dbReference>